<dbReference type="STRING" id="28885.EI16_08680"/>
<feature type="domain" description="Mop" evidence="11">
    <location>
        <begin position="297"/>
        <end position="363"/>
    </location>
</feature>
<dbReference type="Gene3D" id="2.40.50.100">
    <property type="match status" value="1"/>
</dbReference>
<dbReference type="InterPro" id="IPR050334">
    <property type="entry name" value="Molybdenum_import_ModC"/>
</dbReference>
<dbReference type="GO" id="GO:0005524">
    <property type="term" value="F:ATP binding"/>
    <property type="evidence" value="ECO:0007669"/>
    <property type="project" value="UniProtKB-KW"/>
</dbReference>
<dbReference type="GO" id="GO:0016020">
    <property type="term" value="C:membrane"/>
    <property type="evidence" value="ECO:0007669"/>
    <property type="project" value="InterPro"/>
</dbReference>
<keyword evidence="3 9" id="KW-0500">Molybdenum</keyword>
<sequence length="363" mass="40313">MTTATLSGNLSVQLGDFILQTGDFSIPLTGVTAIFGHSGSGKTTFIRCLAGFENQAEGTVNFGNQPWLRTKKSLPIHKRNIGYVFQEASLFPYLNVEGNLNYGLKRALKAGKAQTITFEQVVDWLGLSALLDRDVQTLSGGERQRVAIARTLLSQPAILMMDEPMAALDLFAKRAIMPYLERLRDEVEIPILYISHSPQEVERLADRVMFMEQGRIVDFEPIEQALNREGTPLYQGEEPRSVMKSLLVEQLESEGLSRVQVGDESLFVPHLQQAIGSEVRLVIAAQQISLMKEKPAFTSMLNHLPVTIESINPHNDYSVLLRLRLSASSFPLLAQVTKRSMQSLQLAPGQHWVAAIKSVAILD</sequence>
<keyword evidence="1" id="KW-0813">Transport</keyword>
<keyword evidence="7" id="KW-1278">Translocase</keyword>
<name>A0A066ZVP2_HYDMR</name>
<evidence type="ECO:0000256" key="7">
    <source>
        <dbReference type="ARBA" id="ARBA00022967"/>
    </source>
</evidence>
<dbReference type="InterPro" id="IPR017871">
    <property type="entry name" value="ABC_transporter-like_CS"/>
</dbReference>
<keyword evidence="8" id="KW-0472">Membrane</keyword>
<dbReference type="PROSITE" id="PS00211">
    <property type="entry name" value="ABC_TRANSPORTER_1"/>
    <property type="match status" value="1"/>
</dbReference>
<evidence type="ECO:0000313" key="13">
    <source>
        <dbReference type="Proteomes" id="UP000027341"/>
    </source>
</evidence>
<dbReference type="InterPro" id="IPR008995">
    <property type="entry name" value="Mo/tungstate-bd_C_term_dom"/>
</dbReference>
<evidence type="ECO:0000256" key="6">
    <source>
        <dbReference type="ARBA" id="ARBA00022840"/>
    </source>
</evidence>
<dbReference type="EMBL" id="JMIU01000001">
    <property type="protein sequence ID" value="KDN96339.1"/>
    <property type="molecule type" value="Genomic_DNA"/>
</dbReference>
<dbReference type="InterPro" id="IPR003439">
    <property type="entry name" value="ABC_transporter-like_ATP-bd"/>
</dbReference>
<dbReference type="InterPro" id="IPR011868">
    <property type="entry name" value="ModC_ABC_ATP-bd"/>
</dbReference>
<dbReference type="Gene3D" id="3.40.50.300">
    <property type="entry name" value="P-loop containing nucleotide triphosphate hydrolases"/>
    <property type="match status" value="1"/>
</dbReference>
<organism evidence="12 13">
    <name type="scientific">Hydrogenovibrio marinus</name>
    <dbReference type="NCBI Taxonomy" id="28885"/>
    <lineage>
        <taxon>Bacteria</taxon>
        <taxon>Pseudomonadati</taxon>
        <taxon>Pseudomonadota</taxon>
        <taxon>Gammaproteobacteria</taxon>
        <taxon>Thiotrichales</taxon>
        <taxon>Piscirickettsiaceae</taxon>
        <taxon>Hydrogenovibrio</taxon>
    </lineage>
</organism>
<dbReference type="InterPro" id="IPR003593">
    <property type="entry name" value="AAA+_ATPase"/>
</dbReference>
<gene>
    <name evidence="12" type="ORF">EI16_08680</name>
</gene>
<dbReference type="SUPFAM" id="SSF50331">
    <property type="entry name" value="MOP-like"/>
    <property type="match status" value="1"/>
</dbReference>
<dbReference type="InterPro" id="IPR005116">
    <property type="entry name" value="Transp-assoc_OB_typ1"/>
</dbReference>
<evidence type="ECO:0000256" key="8">
    <source>
        <dbReference type="ARBA" id="ARBA00023136"/>
    </source>
</evidence>
<keyword evidence="4" id="KW-0997">Cell inner membrane</keyword>
<keyword evidence="6" id="KW-0067">ATP-binding</keyword>
<dbReference type="PROSITE" id="PS50893">
    <property type="entry name" value="ABC_TRANSPORTER_2"/>
    <property type="match status" value="1"/>
</dbReference>
<dbReference type="SUPFAM" id="SSF52540">
    <property type="entry name" value="P-loop containing nucleoside triphosphate hydrolases"/>
    <property type="match status" value="1"/>
</dbReference>
<dbReference type="Pfam" id="PF03459">
    <property type="entry name" value="TOBE"/>
    <property type="match status" value="1"/>
</dbReference>
<evidence type="ECO:0000259" key="10">
    <source>
        <dbReference type="PROSITE" id="PS50893"/>
    </source>
</evidence>
<feature type="domain" description="ABC transporter" evidence="10">
    <location>
        <begin position="1"/>
        <end position="238"/>
    </location>
</feature>
<keyword evidence="13" id="KW-1185">Reference proteome</keyword>
<dbReference type="NCBIfam" id="TIGR02142">
    <property type="entry name" value="modC_ABC"/>
    <property type="match status" value="1"/>
</dbReference>
<dbReference type="GO" id="GO:0015098">
    <property type="term" value="F:molybdate ion transmembrane transporter activity"/>
    <property type="evidence" value="ECO:0007669"/>
    <property type="project" value="InterPro"/>
</dbReference>
<evidence type="ECO:0000313" key="12">
    <source>
        <dbReference type="EMBL" id="KDN96339.1"/>
    </source>
</evidence>
<dbReference type="Pfam" id="PF00005">
    <property type="entry name" value="ABC_tran"/>
    <property type="match status" value="1"/>
</dbReference>
<comment type="caution">
    <text evidence="12">The sequence shown here is derived from an EMBL/GenBank/DDBJ whole genome shotgun (WGS) entry which is preliminary data.</text>
</comment>
<dbReference type="Proteomes" id="UP000027341">
    <property type="component" value="Unassembled WGS sequence"/>
</dbReference>
<dbReference type="InterPro" id="IPR027417">
    <property type="entry name" value="P-loop_NTPase"/>
</dbReference>
<keyword evidence="5" id="KW-0547">Nucleotide-binding</keyword>
<evidence type="ECO:0000256" key="5">
    <source>
        <dbReference type="ARBA" id="ARBA00022741"/>
    </source>
</evidence>
<dbReference type="AlphaFoldDB" id="A0A066ZVP2"/>
<keyword evidence="2" id="KW-1003">Cell membrane</keyword>
<accession>A0A066ZVP2</accession>
<evidence type="ECO:0000259" key="11">
    <source>
        <dbReference type="PROSITE" id="PS51866"/>
    </source>
</evidence>
<dbReference type="PANTHER" id="PTHR43514">
    <property type="entry name" value="ABC TRANSPORTER I FAMILY MEMBER 10"/>
    <property type="match status" value="1"/>
</dbReference>
<evidence type="ECO:0000256" key="2">
    <source>
        <dbReference type="ARBA" id="ARBA00022475"/>
    </source>
</evidence>
<dbReference type="PANTHER" id="PTHR43514:SF10">
    <property type="entry name" value="MOLYBDENUM IMPORT ATP-BINDING PROTEIN MODC 2"/>
    <property type="match status" value="1"/>
</dbReference>
<evidence type="ECO:0000256" key="9">
    <source>
        <dbReference type="PROSITE-ProRule" id="PRU01213"/>
    </source>
</evidence>
<dbReference type="SMART" id="SM00382">
    <property type="entry name" value="AAA"/>
    <property type="match status" value="1"/>
</dbReference>
<protein>
    <submittedName>
        <fullName evidence="12">Uncharacterized protein</fullName>
    </submittedName>
</protein>
<evidence type="ECO:0000256" key="4">
    <source>
        <dbReference type="ARBA" id="ARBA00022519"/>
    </source>
</evidence>
<reference evidence="12 13" key="1">
    <citation type="submission" date="2014-04" db="EMBL/GenBank/DDBJ databases">
        <title>Draft genome sequence of Hydrogenovibrio marinus MH-110, a model organism for aerobic H2 metabolism.</title>
        <authorList>
            <person name="Cha H.J."/>
            <person name="Jo B.H."/>
            <person name="Hwang B.H."/>
        </authorList>
    </citation>
    <scope>NUCLEOTIDE SEQUENCE [LARGE SCALE GENOMIC DNA]</scope>
    <source>
        <strain evidence="12 13">MH-110</strain>
    </source>
</reference>
<dbReference type="GO" id="GO:0016887">
    <property type="term" value="F:ATP hydrolysis activity"/>
    <property type="evidence" value="ECO:0007669"/>
    <property type="project" value="InterPro"/>
</dbReference>
<evidence type="ECO:0000256" key="1">
    <source>
        <dbReference type="ARBA" id="ARBA00022448"/>
    </source>
</evidence>
<dbReference type="GO" id="GO:0140359">
    <property type="term" value="F:ABC-type transporter activity"/>
    <property type="evidence" value="ECO:0007669"/>
    <property type="project" value="InterPro"/>
</dbReference>
<proteinExistence type="predicted"/>
<dbReference type="InterPro" id="IPR004606">
    <property type="entry name" value="Mop_domain"/>
</dbReference>
<evidence type="ECO:0000256" key="3">
    <source>
        <dbReference type="ARBA" id="ARBA00022505"/>
    </source>
</evidence>
<dbReference type="PROSITE" id="PS51866">
    <property type="entry name" value="MOP"/>
    <property type="match status" value="1"/>
</dbReference>